<dbReference type="AlphaFoldDB" id="A0AAD6TCS3"/>
<proteinExistence type="predicted"/>
<organism evidence="2 3">
    <name type="scientific">Mycena alexandri</name>
    <dbReference type="NCBI Taxonomy" id="1745969"/>
    <lineage>
        <taxon>Eukaryota</taxon>
        <taxon>Fungi</taxon>
        <taxon>Dikarya</taxon>
        <taxon>Basidiomycota</taxon>
        <taxon>Agaricomycotina</taxon>
        <taxon>Agaricomycetes</taxon>
        <taxon>Agaricomycetidae</taxon>
        <taxon>Agaricales</taxon>
        <taxon>Marasmiineae</taxon>
        <taxon>Mycenaceae</taxon>
        <taxon>Mycena</taxon>
    </lineage>
</organism>
<evidence type="ECO:0000256" key="1">
    <source>
        <dbReference type="SAM" id="MobiDB-lite"/>
    </source>
</evidence>
<name>A0AAD6TCS3_9AGAR</name>
<keyword evidence="3" id="KW-1185">Reference proteome</keyword>
<protein>
    <submittedName>
        <fullName evidence="2">Uncharacterized protein</fullName>
    </submittedName>
</protein>
<feature type="compositionally biased region" description="Basic and acidic residues" evidence="1">
    <location>
        <begin position="166"/>
        <end position="175"/>
    </location>
</feature>
<gene>
    <name evidence="2" type="ORF">C8F04DRAFT_145527</name>
</gene>
<reference evidence="2" key="1">
    <citation type="submission" date="2023-03" db="EMBL/GenBank/DDBJ databases">
        <title>Massive genome expansion in bonnet fungi (Mycena s.s.) driven by repeated elements and novel gene families across ecological guilds.</title>
        <authorList>
            <consortium name="Lawrence Berkeley National Laboratory"/>
            <person name="Harder C.B."/>
            <person name="Miyauchi S."/>
            <person name="Viragh M."/>
            <person name="Kuo A."/>
            <person name="Thoen E."/>
            <person name="Andreopoulos B."/>
            <person name="Lu D."/>
            <person name="Skrede I."/>
            <person name="Drula E."/>
            <person name="Henrissat B."/>
            <person name="Morin E."/>
            <person name="Kohler A."/>
            <person name="Barry K."/>
            <person name="LaButti K."/>
            <person name="Morin E."/>
            <person name="Salamov A."/>
            <person name="Lipzen A."/>
            <person name="Mereny Z."/>
            <person name="Hegedus B."/>
            <person name="Baldrian P."/>
            <person name="Stursova M."/>
            <person name="Weitz H."/>
            <person name="Taylor A."/>
            <person name="Grigoriev I.V."/>
            <person name="Nagy L.G."/>
            <person name="Martin F."/>
            <person name="Kauserud H."/>
        </authorList>
    </citation>
    <scope>NUCLEOTIDE SEQUENCE</scope>
    <source>
        <strain evidence="2">CBHHK200</strain>
    </source>
</reference>
<dbReference type="Proteomes" id="UP001218188">
    <property type="component" value="Unassembled WGS sequence"/>
</dbReference>
<accession>A0AAD6TCS3</accession>
<feature type="compositionally biased region" description="Polar residues" evidence="1">
    <location>
        <begin position="180"/>
        <end position="190"/>
    </location>
</feature>
<dbReference type="EMBL" id="JARJCM010000016">
    <property type="protein sequence ID" value="KAJ7041577.1"/>
    <property type="molecule type" value="Genomic_DNA"/>
</dbReference>
<comment type="caution">
    <text evidence="2">The sequence shown here is derived from an EMBL/GenBank/DDBJ whole genome shotgun (WGS) entry which is preliminary data.</text>
</comment>
<feature type="region of interest" description="Disordered" evidence="1">
    <location>
        <begin position="166"/>
        <end position="215"/>
    </location>
</feature>
<evidence type="ECO:0000313" key="2">
    <source>
        <dbReference type="EMBL" id="KAJ7041577.1"/>
    </source>
</evidence>
<evidence type="ECO:0000313" key="3">
    <source>
        <dbReference type="Proteomes" id="UP001218188"/>
    </source>
</evidence>
<sequence length="251" mass="27547">MPRGILPTVGACAILTVDPVASLDPDTREFDPEAVAACKNLPSKKYLAFVHSRLAIYQPWEAYNQCIVHFILRGEPNAVPDKCIEPSMSIPIEPMTSAAHVSGRVPLKPSTPLPWDDCYITSFSAAFVNHPTAFTEDPIDYVLDREELRRVDLFLADDVRRNKDMAHRKEVESAKDICSVPQNSNPSSDSPRVGGDDEDSDGDSSGPAFDDSPTHQIFEPTIVVNFTHDLSTMDGLGDPADYFKEVEAIAG</sequence>